<dbReference type="SUPFAM" id="SSF55874">
    <property type="entry name" value="ATPase domain of HSP90 chaperone/DNA topoisomerase II/histidine kinase"/>
    <property type="match status" value="1"/>
</dbReference>
<evidence type="ECO:0000256" key="5">
    <source>
        <dbReference type="ARBA" id="ARBA00022741"/>
    </source>
</evidence>
<dbReference type="Gene3D" id="3.30.565.10">
    <property type="entry name" value="Histidine kinase-like ATPase, C-terminal domain"/>
    <property type="match status" value="1"/>
</dbReference>
<dbReference type="GO" id="GO:0046983">
    <property type="term" value="F:protein dimerization activity"/>
    <property type="evidence" value="ECO:0007669"/>
    <property type="project" value="InterPro"/>
</dbReference>
<feature type="compositionally biased region" description="Basic residues" evidence="9">
    <location>
        <begin position="1"/>
        <end position="13"/>
    </location>
</feature>
<sequence length="432" mass="45026">MIRRGRVRGRRGLRAAADAVREHVGPRPGEPPSDGGRPGPSAPEGSLLVGRLRIPPRVTDVILAVLLACIQFVAAYSAGGLEPGLAALSAGTAAAAVLTRLPRTAAVVVGVSVPLYYMTSAADSWAAWLLFVVAVVRLGSTGHRRAAVFAIAALLAVSAVGEVIAFSFWRAVSVLAAALVVLLAGEIARSHRAYVREVQRRAAEAERTREEEGRRRAIEERLRIARELHDVVAHNISLINVQAGAAAHRRDDPEAAFEALDHIKSASRQTLRELRSTLGVLRQVDEGGPPTAPLPSLERVADLVEQTTAAGLPVRLEVAGEPAALPATVDVAAYRIVQEALTNALRHSGAASVRVAVGYDSRRLRVAVADDGSGAPEGSQTAGNGLRGMRERAAAAGGTCTAGPREDGPGFAVRAEFPLPSAAVEGASTTSG</sequence>
<keyword evidence="10" id="KW-1133">Transmembrane helix</keyword>
<dbReference type="EC" id="2.7.13.3" evidence="2"/>
<dbReference type="RefSeq" id="WP_131101240.1">
    <property type="nucleotide sequence ID" value="NZ_CP036455.1"/>
</dbReference>
<feature type="transmembrane region" description="Helical" evidence="10">
    <location>
        <begin position="146"/>
        <end position="165"/>
    </location>
</feature>
<evidence type="ECO:0000313" key="13">
    <source>
        <dbReference type="Proteomes" id="UP000292235"/>
    </source>
</evidence>
<dbReference type="Pfam" id="PF07730">
    <property type="entry name" value="HisKA_3"/>
    <property type="match status" value="1"/>
</dbReference>
<dbReference type="InterPro" id="IPR003594">
    <property type="entry name" value="HATPase_dom"/>
</dbReference>
<feature type="transmembrane region" description="Helical" evidence="10">
    <location>
        <begin position="61"/>
        <end position="79"/>
    </location>
</feature>
<feature type="region of interest" description="Disordered" evidence="9">
    <location>
        <begin position="1"/>
        <end position="42"/>
    </location>
</feature>
<dbReference type="InterPro" id="IPR011712">
    <property type="entry name" value="Sig_transdc_His_kin_sub3_dim/P"/>
</dbReference>
<accession>A0A4P6QA76</accession>
<organism evidence="12 13">
    <name type="scientific">Streptomonospora litoralis</name>
    <dbReference type="NCBI Taxonomy" id="2498135"/>
    <lineage>
        <taxon>Bacteria</taxon>
        <taxon>Bacillati</taxon>
        <taxon>Actinomycetota</taxon>
        <taxon>Actinomycetes</taxon>
        <taxon>Streptosporangiales</taxon>
        <taxon>Nocardiopsidaceae</taxon>
        <taxon>Streptomonospora</taxon>
    </lineage>
</organism>
<keyword evidence="5" id="KW-0547">Nucleotide-binding</keyword>
<keyword evidence="8" id="KW-0902">Two-component regulatory system</keyword>
<evidence type="ECO:0000256" key="10">
    <source>
        <dbReference type="SAM" id="Phobius"/>
    </source>
</evidence>
<dbReference type="Pfam" id="PF02518">
    <property type="entry name" value="HATPase_c"/>
    <property type="match status" value="1"/>
</dbReference>
<dbReference type="GO" id="GO:0005524">
    <property type="term" value="F:ATP binding"/>
    <property type="evidence" value="ECO:0007669"/>
    <property type="project" value="UniProtKB-KW"/>
</dbReference>
<keyword evidence="3" id="KW-0597">Phosphoprotein</keyword>
<evidence type="ECO:0000256" key="3">
    <source>
        <dbReference type="ARBA" id="ARBA00022553"/>
    </source>
</evidence>
<keyword evidence="10" id="KW-0472">Membrane</keyword>
<dbReference type="Gene3D" id="1.20.5.1930">
    <property type="match status" value="1"/>
</dbReference>
<evidence type="ECO:0000256" key="9">
    <source>
        <dbReference type="SAM" id="MobiDB-lite"/>
    </source>
</evidence>
<gene>
    <name evidence="12" type="primary">narX1</name>
    <name evidence="12" type="ORF">EKD16_23180</name>
</gene>
<feature type="compositionally biased region" description="Low complexity" evidence="9">
    <location>
        <begin position="394"/>
        <end position="403"/>
    </location>
</feature>
<evidence type="ECO:0000256" key="4">
    <source>
        <dbReference type="ARBA" id="ARBA00022679"/>
    </source>
</evidence>
<feature type="transmembrane region" description="Helical" evidence="10">
    <location>
        <begin position="115"/>
        <end position="139"/>
    </location>
</feature>
<dbReference type="GO" id="GO:0000155">
    <property type="term" value="F:phosphorelay sensor kinase activity"/>
    <property type="evidence" value="ECO:0007669"/>
    <property type="project" value="InterPro"/>
</dbReference>
<dbReference type="PANTHER" id="PTHR24421">
    <property type="entry name" value="NITRATE/NITRITE SENSOR PROTEIN NARX-RELATED"/>
    <property type="match status" value="1"/>
</dbReference>
<evidence type="ECO:0000313" key="12">
    <source>
        <dbReference type="EMBL" id="QBI56389.1"/>
    </source>
</evidence>
<dbReference type="SMART" id="SM00387">
    <property type="entry name" value="HATPase_c"/>
    <property type="match status" value="1"/>
</dbReference>
<dbReference type="PANTHER" id="PTHR24421:SF10">
    <property type="entry name" value="NITRATE_NITRITE SENSOR PROTEIN NARQ"/>
    <property type="match status" value="1"/>
</dbReference>
<reference evidence="12 13" key="1">
    <citation type="submission" date="2019-02" db="EMBL/GenBank/DDBJ databases">
        <authorList>
            <person name="Khodamoradi S."/>
            <person name="Hahnke R.L."/>
            <person name="Kaempfer P."/>
            <person name="Schumann P."/>
            <person name="Rohde M."/>
            <person name="Steinert M."/>
            <person name="Luzhetskyy A."/>
            <person name="Wink J."/>
            <person name="Ruckert C."/>
        </authorList>
    </citation>
    <scope>NUCLEOTIDE SEQUENCE [LARGE SCALE GENOMIC DNA]</scope>
    <source>
        <strain evidence="12 13">M2</strain>
    </source>
</reference>
<keyword evidence="10" id="KW-0812">Transmembrane</keyword>
<dbReference type="KEGG" id="strr:EKD16_23180"/>
<proteinExistence type="predicted"/>
<keyword evidence="6" id="KW-0418">Kinase</keyword>
<feature type="domain" description="Histidine kinase/HSP90-like ATPase" evidence="11">
    <location>
        <begin position="328"/>
        <end position="421"/>
    </location>
</feature>
<dbReference type="InterPro" id="IPR036890">
    <property type="entry name" value="HATPase_C_sf"/>
</dbReference>
<keyword evidence="4 12" id="KW-0808">Transferase</keyword>
<evidence type="ECO:0000256" key="7">
    <source>
        <dbReference type="ARBA" id="ARBA00022840"/>
    </source>
</evidence>
<evidence type="ECO:0000256" key="8">
    <source>
        <dbReference type="ARBA" id="ARBA00023012"/>
    </source>
</evidence>
<dbReference type="AlphaFoldDB" id="A0A4P6QA76"/>
<name>A0A4P6QA76_9ACTN</name>
<evidence type="ECO:0000256" key="1">
    <source>
        <dbReference type="ARBA" id="ARBA00000085"/>
    </source>
</evidence>
<evidence type="ECO:0000259" key="11">
    <source>
        <dbReference type="SMART" id="SM00387"/>
    </source>
</evidence>
<dbReference type="InterPro" id="IPR050482">
    <property type="entry name" value="Sensor_HK_TwoCompSys"/>
</dbReference>
<comment type="catalytic activity">
    <reaction evidence="1">
        <text>ATP + protein L-histidine = ADP + protein N-phospho-L-histidine.</text>
        <dbReference type="EC" id="2.7.13.3"/>
    </reaction>
</comment>
<dbReference type="OrthoDB" id="227596at2"/>
<dbReference type="CDD" id="cd16917">
    <property type="entry name" value="HATPase_UhpB-NarQ-NarX-like"/>
    <property type="match status" value="1"/>
</dbReference>
<feature type="region of interest" description="Disordered" evidence="9">
    <location>
        <begin position="392"/>
        <end position="413"/>
    </location>
</feature>
<keyword evidence="7" id="KW-0067">ATP-binding</keyword>
<evidence type="ECO:0000256" key="2">
    <source>
        <dbReference type="ARBA" id="ARBA00012438"/>
    </source>
</evidence>
<dbReference type="EMBL" id="CP036455">
    <property type="protein sequence ID" value="QBI56389.1"/>
    <property type="molecule type" value="Genomic_DNA"/>
</dbReference>
<keyword evidence="13" id="KW-1185">Reference proteome</keyword>
<dbReference type="Proteomes" id="UP000292235">
    <property type="component" value="Chromosome"/>
</dbReference>
<evidence type="ECO:0000256" key="6">
    <source>
        <dbReference type="ARBA" id="ARBA00022777"/>
    </source>
</evidence>
<protein>
    <recommendedName>
        <fullName evidence="2">histidine kinase</fullName>
        <ecNumber evidence="2">2.7.13.3</ecNumber>
    </recommendedName>
</protein>
<dbReference type="GO" id="GO:0016020">
    <property type="term" value="C:membrane"/>
    <property type="evidence" value="ECO:0007669"/>
    <property type="project" value="InterPro"/>
</dbReference>